<dbReference type="KEGG" id="ome:OLMES_1553"/>
<feature type="transmembrane region" description="Helical" evidence="2">
    <location>
        <begin position="30"/>
        <end position="49"/>
    </location>
</feature>
<name>A0A1Y0I563_9GAMM</name>
<keyword evidence="1 2" id="KW-0472">Membrane</keyword>
<dbReference type="PANTHER" id="PTHR30329">
    <property type="entry name" value="STATOR ELEMENT OF FLAGELLAR MOTOR COMPLEX"/>
    <property type="match status" value="1"/>
</dbReference>
<proteinExistence type="predicted"/>
<evidence type="ECO:0000313" key="5">
    <source>
        <dbReference type="Proteomes" id="UP000196027"/>
    </source>
</evidence>
<evidence type="ECO:0000256" key="1">
    <source>
        <dbReference type="PROSITE-ProRule" id="PRU00473"/>
    </source>
</evidence>
<dbReference type="Proteomes" id="UP000196027">
    <property type="component" value="Chromosome"/>
</dbReference>
<evidence type="ECO:0000313" key="4">
    <source>
        <dbReference type="EMBL" id="ARU55628.1"/>
    </source>
</evidence>
<dbReference type="SUPFAM" id="SSF103088">
    <property type="entry name" value="OmpA-like"/>
    <property type="match status" value="1"/>
</dbReference>
<dbReference type="AlphaFoldDB" id="A0A1Y0I563"/>
<protein>
    <submittedName>
        <fullName evidence="4">Outer membrane porin</fullName>
    </submittedName>
</protein>
<dbReference type="GO" id="GO:0016020">
    <property type="term" value="C:membrane"/>
    <property type="evidence" value="ECO:0007669"/>
    <property type="project" value="UniProtKB-UniRule"/>
</dbReference>
<keyword evidence="2" id="KW-1133">Transmembrane helix</keyword>
<dbReference type="InterPro" id="IPR036737">
    <property type="entry name" value="OmpA-like_sf"/>
</dbReference>
<dbReference type="RefSeq" id="WP_087460712.1">
    <property type="nucleotide sequence ID" value="NZ_CP021425.1"/>
</dbReference>
<dbReference type="PROSITE" id="PS51123">
    <property type="entry name" value="OMPA_2"/>
    <property type="match status" value="1"/>
</dbReference>
<organism evidence="4 5">
    <name type="scientific">Oleiphilus messinensis</name>
    <dbReference type="NCBI Taxonomy" id="141451"/>
    <lineage>
        <taxon>Bacteria</taxon>
        <taxon>Pseudomonadati</taxon>
        <taxon>Pseudomonadota</taxon>
        <taxon>Gammaproteobacteria</taxon>
        <taxon>Oceanospirillales</taxon>
        <taxon>Oleiphilaceae</taxon>
        <taxon>Oleiphilus</taxon>
    </lineage>
</organism>
<keyword evidence="2" id="KW-0812">Transmembrane</keyword>
<dbReference type="InterPro" id="IPR006665">
    <property type="entry name" value="OmpA-like"/>
</dbReference>
<gene>
    <name evidence="4" type="ORF">OLMES_1553</name>
</gene>
<dbReference type="Gene3D" id="3.30.1330.60">
    <property type="entry name" value="OmpA-like domain"/>
    <property type="match status" value="1"/>
</dbReference>
<reference evidence="4 5" key="1">
    <citation type="submission" date="2017-05" db="EMBL/GenBank/DDBJ databases">
        <title>Genomic insights into alkan degradation activity of Oleiphilus messinensis.</title>
        <authorList>
            <person name="Kozyavkin S.A."/>
            <person name="Slesarev A.I."/>
            <person name="Golyshin P.N."/>
            <person name="Korzhenkov A."/>
            <person name="Golyshina O.N."/>
            <person name="Toshchakov S.V."/>
        </authorList>
    </citation>
    <scope>NUCLEOTIDE SEQUENCE [LARGE SCALE GENOMIC DNA]</scope>
    <source>
        <strain evidence="4 5">ME102</strain>
    </source>
</reference>
<keyword evidence="5" id="KW-1185">Reference proteome</keyword>
<evidence type="ECO:0000256" key="2">
    <source>
        <dbReference type="SAM" id="Phobius"/>
    </source>
</evidence>
<dbReference type="PANTHER" id="PTHR30329:SF21">
    <property type="entry name" value="LIPOPROTEIN YIAD-RELATED"/>
    <property type="match status" value="1"/>
</dbReference>
<feature type="domain" description="OmpA-like" evidence="3">
    <location>
        <begin position="147"/>
        <end position="267"/>
    </location>
</feature>
<evidence type="ECO:0000259" key="3">
    <source>
        <dbReference type="PROSITE" id="PS51123"/>
    </source>
</evidence>
<dbReference type="CDD" id="cd07185">
    <property type="entry name" value="OmpA_C-like"/>
    <property type="match status" value="1"/>
</dbReference>
<sequence>MNNGNFPSSFDLPNVETNNDVKGNFEQDGWLLSYLDVFVLMVALLVIMLDRANTEDKVLPLSDNIIAQAETIEPVSELERRHSANALSTTTLSTKTSVSGDTNVLDSLIEITPIINPIGNFRNHKQDLLLELDSRSTDYRVEVLQNNDEISVKLADTLLFDSSEAILKPEGMTAIERLLPTLRRIDQRIVIEGHTDDRPIHTPQFPSNWELAAARANSVLHFLLMNGIDRNRLSAVSYGDTRPLVDNDSHHNRSINRRVNLVLIPAK</sequence>
<dbReference type="EMBL" id="CP021425">
    <property type="protein sequence ID" value="ARU55628.1"/>
    <property type="molecule type" value="Genomic_DNA"/>
</dbReference>
<dbReference type="OrthoDB" id="9815217at2"/>
<dbReference type="Pfam" id="PF00691">
    <property type="entry name" value="OmpA"/>
    <property type="match status" value="1"/>
</dbReference>
<dbReference type="InterPro" id="IPR050330">
    <property type="entry name" value="Bact_OuterMem_StrucFunc"/>
</dbReference>
<accession>A0A1Y0I563</accession>